<proteinExistence type="predicted"/>
<dbReference type="EMBL" id="JAGYVZ010000010">
    <property type="protein sequence ID" value="MBS7231738.1"/>
    <property type="molecule type" value="Genomic_DNA"/>
</dbReference>
<evidence type="ECO:0000313" key="1">
    <source>
        <dbReference type="EMBL" id="MBS7231738.1"/>
    </source>
</evidence>
<comment type="caution">
    <text evidence="1">The sequence shown here is derived from an EMBL/GenBank/DDBJ whole genome shotgun (WGS) entry which is preliminary data.</text>
</comment>
<dbReference type="RefSeq" id="WP_213299804.1">
    <property type="nucleotide sequence ID" value="NZ_JAGYVZ010000010.1"/>
</dbReference>
<reference evidence="1 2" key="1">
    <citation type="journal article" date="2018" name="Int. J. Syst. Evol. Microbiol.">
        <title>Flavobacterium chryseum sp. nov. and Flavobacterium psychroterrae sp. nov., novel environmental bacteria isolated from Antarctica.</title>
        <authorList>
            <person name="Kralova S."/>
            <person name="Svec P."/>
            <person name="Busse H.J."/>
            <person name="Stankova E."/>
            <person name="Vaczi P."/>
            <person name="Sedlacek I."/>
        </authorList>
    </citation>
    <scope>NUCLEOTIDE SEQUENCE [LARGE SCALE GENOMIC DNA]</scope>
    <source>
        <strain evidence="1 2">CCM 8827</strain>
    </source>
</reference>
<sequence length="149" mass="17449">MKKIIVLILLCVSCNLKSKKEEPCVIKMEYISQLDMLVPESVINVYIEDKEGFLQGKLSFKKLQDVILYSVREEEKDYFHLLSPYLIPSKTDKNIVILKVATFFFRPNVFIHGVRRENKWTPEQIQKAITGDVGFVFEKDTIRVKMCEK</sequence>
<evidence type="ECO:0000313" key="2">
    <source>
        <dbReference type="Proteomes" id="UP000722625"/>
    </source>
</evidence>
<protein>
    <recommendedName>
        <fullName evidence="3">Type VI secretion system lipoprotein TssJ</fullName>
    </recommendedName>
</protein>
<keyword evidence="2" id="KW-1185">Reference proteome</keyword>
<organism evidence="1 2">
    <name type="scientific">Flavobacterium psychroterrae</name>
    <dbReference type="NCBI Taxonomy" id="2133767"/>
    <lineage>
        <taxon>Bacteria</taxon>
        <taxon>Pseudomonadati</taxon>
        <taxon>Bacteroidota</taxon>
        <taxon>Flavobacteriia</taxon>
        <taxon>Flavobacteriales</taxon>
        <taxon>Flavobacteriaceae</taxon>
        <taxon>Flavobacterium</taxon>
    </lineage>
</organism>
<name>A0ABS5PBR8_9FLAO</name>
<dbReference type="Proteomes" id="UP000722625">
    <property type="component" value="Unassembled WGS sequence"/>
</dbReference>
<accession>A0ABS5PBR8</accession>
<evidence type="ECO:0008006" key="3">
    <source>
        <dbReference type="Google" id="ProtNLM"/>
    </source>
</evidence>
<gene>
    <name evidence="1" type="ORF">KHA90_11940</name>
</gene>